<evidence type="ECO:0000256" key="7">
    <source>
        <dbReference type="ARBA" id="ARBA00023136"/>
    </source>
</evidence>
<evidence type="ECO:0000256" key="4">
    <source>
        <dbReference type="ARBA" id="ARBA00022679"/>
    </source>
</evidence>
<feature type="transmembrane region" description="Helical" evidence="9">
    <location>
        <begin position="355"/>
        <end position="378"/>
    </location>
</feature>
<evidence type="ECO:0000256" key="1">
    <source>
        <dbReference type="ARBA" id="ARBA00004651"/>
    </source>
</evidence>
<feature type="transmembrane region" description="Helical" evidence="9">
    <location>
        <begin position="189"/>
        <end position="205"/>
    </location>
</feature>
<evidence type="ECO:0008006" key="12">
    <source>
        <dbReference type="Google" id="ProtNLM"/>
    </source>
</evidence>
<keyword evidence="4" id="KW-0808">Transferase</keyword>
<evidence type="ECO:0000256" key="8">
    <source>
        <dbReference type="SAM" id="MobiDB-lite"/>
    </source>
</evidence>
<dbReference type="PANTHER" id="PTHR33908">
    <property type="entry name" value="MANNOSYLTRANSFERASE YKCB-RELATED"/>
    <property type="match status" value="1"/>
</dbReference>
<keyword evidence="6 9" id="KW-1133">Transmembrane helix</keyword>
<accession>A0ABR4X7E4</accession>
<dbReference type="InterPro" id="IPR050297">
    <property type="entry name" value="LipidA_mod_glycosyltrf_83"/>
</dbReference>
<evidence type="ECO:0000256" key="5">
    <source>
        <dbReference type="ARBA" id="ARBA00022692"/>
    </source>
</evidence>
<feature type="transmembrane region" description="Helical" evidence="9">
    <location>
        <begin position="217"/>
        <end position="242"/>
    </location>
</feature>
<feature type="transmembrane region" description="Helical" evidence="9">
    <location>
        <begin position="108"/>
        <end position="127"/>
    </location>
</feature>
<evidence type="ECO:0000313" key="11">
    <source>
        <dbReference type="Proteomes" id="UP000029737"/>
    </source>
</evidence>
<feature type="transmembrane region" description="Helical" evidence="9">
    <location>
        <begin position="384"/>
        <end position="403"/>
    </location>
</feature>
<feature type="region of interest" description="Disordered" evidence="8">
    <location>
        <begin position="1"/>
        <end position="35"/>
    </location>
</feature>
<feature type="transmembrane region" description="Helical" evidence="9">
    <location>
        <begin position="330"/>
        <end position="348"/>
    </location>
</feature>
<keyword evidence="5 9" id="KW-0812">Transmembrane</keyword>
<evidence type="ECO:0000313" key="10">
    <source>
        <dbReference type="EMBL" id="KGI82425.1"/>
    </source>
</evidence>
<evidence type="ECO:0000256" key="9">
    <source>
        <dbReference type="SAM" id="Phobius"/>
    </source>
</evidence>
<evidence type="ECO:0000256" key="3">
    <source>
        <dbReference type="ARBA" id="ARBA00022676"/>
    </source>
</evidence>
<reference evidence="10 11" key="1">
    <citation type="journal article" date="2014" name="PLoS ONE">
        <title>Identification and Characterization of a New Erythromycin Biosynthetic Gene Cluster in Actinopolyspora erythraea YIM90600, a Novel Erythronolide-Producing Halophilic Actinomycete Isolated from Salt Field.</title>
        <authorList>
            <person name="Chen D."/>
            <person name="Feng J."/>
            <person name="Huang L."/>
            <person name="Zhang Q."/>
            <person name="Wu J."/>
            <person name="Zhu X."/>
            <person name="Duan Y."/>
            <person name="Xu Z."/>
        </authorList>
    </citation>
    <scope>NUCLEOTIDE SEQUENCE [LARGE SCALE GENOMIC DNA]</scope>
    <source>
        <strain evidence="10 11">YIM90600</strain>
    </source>
</reference>
<sequence>MSLSTTDEHDHGEDPNSGRLAGRAGGTSYREPGTHAKAGRLPGFLARRDPAWGIGFLSLLLSAAFVLVNLSYNAWNLIPPLDDSYIHLQYAKQFAEGQFLRYNTGDPISTGASSLLYMIVLGGLYTLGLHGTALLIAAMVLGGVCMALTAVCVYRIGANLINRRVGVWAGLLVATNGVLLWGSASGMEIGFVALMVSGTVLAYTSEAPRGRFVRTPVIAFFTALTRPEAFIFVLVLAVAMAWTTLRGPRPADVSRAGVLGRLALLPLPLVAYFGESLLYKITTGHTSANGMRAKSLLYEPILYPMGFLDEALNHFHQVLRVLTGFNTFDFVFPGTLLLAVAGTIYLLVKKSQWAPLALALGIGYLLVAMAISTLSTATIHHLRYHQPFLPVVLLLAVVGVHGLSRLVRSRRNRRIVLNAGLVTALLFTVAETPSWAIRLGQQAAGIRGQQVSFTDWLEDEMPEDAVLAVNDVGAPAYLGSHRVVDLIGLTMNRFTEANNHGAGSIYEVLRDMPPGERPDYFAVFTDWPVHDLVNGGVFGDEPLATFRSKSPTFSHRTVGSAGTCQASKLCDEVAIYKADWSSVNTGDEPVQSEAPGRIRDHVNVADLDSEQRHDYGVLPAHRQFQPLTDLRTVNYPGGEVVDSGRHVIGGETVTARNLTPGEPVTITSRYTVSGRSPEPLEMSVSVDGEELRDWTRQPGDNGWNEATLTVPGELVTDSTLRIEFEQPSEFLGPYPDYTSYGYWFSQ</sequence>
<dbReference type="Proteomes" id="UP000029737">
    <property type="component" value="Unassembled WGS sequence"/>
</dbReference>
<dbReference type="PANTHER" id="PTHR33908:SF11">
    <property type="entry name" value="MEMBRANE PROTEIN"/>
    <property type="match status" value="1"/>
</dbReference>
<evidence type="ECO:0000256" key="6">
    <source>
        <dbReference type="ARBA" id="ARBA00022989"/>
    </source>
</evidence>
<comment type="subcellular location">
    <subcellularLocation>
        <location evidence="1">Cell membrane</location>
        <topology evidence="1">Multi-pass membrane protein</topology>
    </subcellularLocation>
</comment>
<organism evidence="10 11">
    <name type="scientific">Actinopolyspora erythraea</name>
    <dbReference type="NCBI Taxonomy" id="414996"/>
    <lineage>
        <taxon>Bacteria</taxon>
        <taxon>Bacillati</taxon>
        <taxon>Actinomycetota</taxon>
        <taxon>Actinomycetes</taxon>
        <taxon>Actinopolysporales</taxon>
        <taxon>Actinopolysporaceae</taxon>
        <taxon>Actinopolyspora</taxon>
    </lineage>
</organism>
<gene>
    <name evidence="10" type="ORF">IL38_04655</name>
</gene>
<comment type="caution">
    <text evidence="10">The sequence shown here is derived from an EMBL/GenBank/DDBJ whole genome shotgun (WGS) entry which is preliminary data.</text>
</comment>
<protein>
    <recommendedName>
        <fullName evidence="12">4-amino-4-deoxy-L-arabinose transferase</fullName>
    </recommendedName>
</protein>
<feature type="compositionally biased region" description="Basic and acidic residues" evidence="8">
    <location>
        <begin position="1"/>
        <end position="16"/>
    </location>
</feature>
<keyword evidence="11" id="KW-1185">Reference proteome</keyword>
<feature type="transmembrane region" description="Helical" evidence="9">
    <location>
        <begin position="415"/>
        <end position="437"/>
    </location>
</feature>
<keyword evidence="2" id="KW-1003">Cell membrane</keyword>
<feature type="transmembrane region" description="Helical" evidence="9">
    <location>
        <begin position="51"/>
        <end position="72"/>
    </location>
</feature>
<keyword evidence="7 9" id="KW-0472">Membrane</keyword>
<evidence type="ECO:0000256" key="2">
    <source>
        <dbReference type="ARBA" id="ARBA00022475"/>
    </source>
</evidence>
<keyword evidence="3" id="KW-0328">Glycosyltransferase</keyword>
<dbReference type="EMBL" id="JPMV01000011">
    <property type="protein sequence ID" value="KGI82425.1"/>
    <property type="molecule type" value="Genomic_DNA"/>
</dbReference>
<proteinExistence type="predicted"/>
<name>A0ABR4X7E4_9ACTN</name>
<dbReference type="RefSeq" id="WP_043570318.1">
    <property type="nucleotide sequence ID" value="NZ_CP022752.1"/>
</dbReference>
<feature type="transmembrane region" description="Helical" evidence="9">
    <location>
        <begin position="133"/>
        <end position="153"/>
    </location>
</feature>